<dbReference type="KEGG" id="kbi:30210704"/>
<gene>
    <name evidence="1" type="ORF">I302_106438</name>
</gene>
<keyword evidence="2" id="KW-1185">Reference proteome</keyword>
<evidence type="ECO:0000313" key="1">
    <source>
        <dbReference type="EMBL" id="WVW84404.1"/>
    </source>
</evidence>
<accession>A0AAJ8MB93</accession>
<organism evidence="1 2">
    <name type="scientific">Kwoniella bestiolae CBS 10118</name>
    <dbReference type="NCBI Taxonomy" id="1296100"/>
    <lineage>
        <taxon>Eukaryota</taxon>
        <taxon>Fungi</taxon>
        <taxon>Dikarya</taxon>
        <taxon>Basidiomycota</taxon>
        <taxon>Agaricomycotina</taxon>
        <taxon>Tremellomycetes</taxon>
        <taxon>Tremellales</taxon>
        <taxon>Cryptococcaceae</taxon>
        <taxon>Kwoniella</taxon>
    </lineage>
</organism>
<dbReference type="Proteomes" id="UP000092730">
    <property type="component" value="Chromosome 5"/>
</dbReference>
<sequence length="145" mass="16018">MLVERASLCAKGVVVLLGEGPRLYWCHADGDSPVLCRVSNIPLFHPQYTAPPPHPDSTTTMTLTSSTAPYPDTKSVVVPPPLLPQVKNLLNAFAANATEVWMVHDLFDLGDLVRNLFKETPIGYTTIKRRAADIIYVPSAHRKHF</sequence>
<dbReference type="RefSeq" id="XP_065726351.1">
    <property type="nucleotide sequence ID" value="XM_065870279.1"/>
</dbReference>
<protein>
    <submittedName>
        <fullName evidence="1">Uncharacterized protein</fullName>
    </submittedName>
</protein>
<reference evidence="1" key="2">
    <citation type="submission" date="2024-02" db="EMBL/GenBank/DDBJ databases">
        <title>Comparative genomics of Cryptococcus and Kwoniella reveals pathogenesis evolution and contrasting modes of karyotype evolution via chromosome fusion or intercentromeric recombination.</title>
        <authorList>
            <person name="Coelho M.A."/>
            <person name="David-Palma M."/>
            <person name="Shea T."/>
            <person name="Bowers K."/>
            <person name="McGinley-Smith S."/>
            <person name="Mohammad A.W."/>
            <person name="Gnirke A."/>
            <person name="Yurkov A.M."/>
            <person name="Nowrousian M."/>
            <person name="Sun S."/>
            <person name="Cuomo C.A."/>
            <person name="Heitman J."/>
        </authorList>
    </citation>
    <scope>NUCLEOTIDE SEQUENCE</scope>
    <source>
        <strain evidence="1">CBS 10118</strain>
    </source>
</reference>
<dbReference type="AlphaFoldDB" id="A0AAJ8MB93"/>
<dbReference type="EMBL" id="CP144545">
    <property type="protein sequence ID" value="WVW84404.1"/>
    <property type="molecule type" value="Genomic_DNA"/>
</dbReference>
<evidence type="ECO:0000313" key="2">
    <source>
        <dbReference type="Proteomes" id="UP000092730"/>
    </source>
</evidence>
<dbReference type="GeneID" id="30210704"/>
<proteinExistence type="predicted"/>
<reference evidence="1" key="1">
    <citation type="submission" date="2013-07" db="EMBL/GenBank/DDBJ databases">
        <authorList>
            <consortium name="The Broad Institute Genome Sequencing Platform"/>
            <person name="Cuomo C."/>
            <person name="Litvintseva A."/>
            <person name="Chen Y."/>
            <person name="Heitman J."/>
            <person name="Sun S."/>
            <person name="Springer D."/>
            <person name="Dromer F."/>
            <person name="Young S.K."/>
            <person name="Zeng Q."/>
            <person name="Gargeya S."/>
            <person name="Fitzgerald M."/>
            <person name="Abouelleil A."/>
            <person name="Alvarado L."/>
            <person name="Berlin A.M."/>
            <person name="Chapman S.B."/>
            <person name="Dewar J."/>
            <person name="Goldberg J."/>
            <person name="Griggs A."/>
            <person name="Gujja S."/>
            <person name="Hansen M."/>
            <person name="Howarth C."/>
            <person name="Imamovic A."/>
            <person name="Larimer J."/>
            <person name="McCowan C."/>
            <person name="Murphy C."/>
            <person name="Pearson M."/>
            <person name="Priest M."/>
            <person name="Roberts A."/>
            <person name="Saif S."/>
            <person name="Shea T."/>
            <person name="Sykes S."/>
            <person name="Wortman J."/>
            <person name="Nusbaum C."/>
            <person name="Birren B."/>
        </authorList>
    </citation>
    <scope>NUCLEOTIDE SEQUENCE</scope>
    <source>
        <strain evidence="1">CBS 10118</strain>
    </source>
</reference>
<name>A0AAJ8MB93_9TREE</name>